<proteinExistence type="predicted"/>
<dbReference type="Proteomes" id="UP001516464">
    <property type="component" value="Unassembled WGS sequence"/>
</dbReference>
<keyword evidence="2" id="KW-1185">Reference proteome</keyword>
<gene>
    <name evidence="1" type="ORF">TCON_2755</name>
</gene>
<dbReference type="EMBL" id="SBIQ01000683">
    <property type="protein sequence ID" value="KAF7673487.1"/>
    <property type="molecule type" value="Genomic_DNA"/>
</dbReference>
<organism evidence="1 2">
    <name type="scientific">Astathelohania contejeani</name>
    <dbReference type="NCBI Taxonomy" id="164912"/>
    <lineage>
        <taxon>Eukaryota</taxon>
        <taxon>Fungi</taxon>
        <taxon>Fungi incertae sedis</taxon>
        <taxon>Microsporidia</taxon>
        <taxon>Astathelohaniidae</taxon>
        <taxon>Astathelohania</taxon>
    </lineage>
</organism>
<name>A0ABQ7HV37_9MICR</name>
<protein>
    <submittedName>
        <fullName evidence="1">Uncharacterized protein</fullName>
    </submittedName>
</protein>
<comment type="caution">
    <text evidence="1">The sequence shown here is derived from an EMBL/GenBank/DDBJ whole genome shotgun (WGS) entry which is preliminary data.</text>
</comment>
<evidence type="ECO:0000313" key="1">
    <source>
        <dbReference type="EMBL" id="KAF7673487.1"/>
    </source>
</evidence>
<evidence type="ECO:0000313" key="2">
    <source>
        <dbReference type="Proteomes" id="UP001516464"/>
    </source>
</evidence>
<reference evidence="1 2" key="1">
    <citation type="submission" date="2019-01" db="EMBL/GenBank/DDBJ databases">
        <title>Genomes sequencing and comparative genomics of infectious freshwater microsporidia, Cucumispora dikerogammari and Thelohania contejeani.</title>
        <authorList>
            <person name="Cormier A."/>
            <person name="Giraud I."/>
            <person name="Wattier R."/>
            <person name="Teixeira M."/>
            <person name="Grandjean F."/>
            <person name="Rigaud T."/>
            <person name="Cordaux R."/>
        </authorList>
    </citation>
    <scope>NUCLEOTIDE SEQUENCE [LARGE SCALE GENOMIC DNA]</scope>
    <source>
        <strain evidence="1">T1</strain>
        <tissue evidence="1">Spores</tissue>
    </source>
</reference>
<accession>A0ABQ7HV37</accession>
<sequence length="102" mass="11991">MGNTVKKTESFHRNHWTNDNREMYATNESQYENTATLLDSTEVYKYLSIIEDHSSNIMRESFEKMRCELLARLNRSCSTNLNSKNLFNAINKHAISLVNYHI</sequence>